<organism evidence="1 2">
    <name type="scientific">Pisolithus microcarpus 441</name>
    <dbReference type="NCBI Taxonomy" id="765257"/>
    <lineage>
        <taxon>Eukaryota</taxon>
        <taxon>Fungi</taxon>
        <taxon>Dikarya</taxon>
        <taxon>Basidiomycota</taxon>
        <taxon>Agaricomycotina</taxon>
        <taxon>Agaricomycetes</taxon>
        <taxon>Agaricomycetidae</taxon>
        <taxon>Boletales</taxon>
        <taxon>Sclerodermatineae</taxon>
        <taxon>Pisolithaceae</taxon>
        <taxon>Pisolithus</taxon>
    </lineage>
</organism>
<reference evidence="1 2" key="1">
    <citation type="submission" date="2014-04" db="EMBL/GenBank/DDBJ databases">
        <authorList>
            <consortium name="DOE Joint Genome Institute"/>
            <person name="Kuo A."/>
            <person name="Kohler A."/>
            <person name="Costa M.D."/>
            <person name="Nagy L.G."/>
            <person name="Floudas D."/>
            <person name="Copeland A."/>
            <person name="Barry K.W."/>
            <person name="Cichocki N."/>
            <person name="Veneault-Fourrey C."/>
            <person name="LaButti K."/>
            <person name="Lindquist E.A."/>
            <person name="Lipzen A."/>
            <person name="Lundell T."/>
            <person name="Morin E."/>
            <person name="Murat C."/>
            <person name="Sun H."/>
            <person name="Tunlid A."/>
            <person name="Henrissat B."/>
            <person name="Grigoriev I.V."/>
            <person name="Hibbett D.S."/>
            <person name="Martin F."/>
            <person name="Nordberg H.P."/>
            <person name="Cantor M.N."/>
            <person name="Hua S.X."/>
        </authorList>
    </citation>
    <scope>NUCLEOTIDE SEQUENCE [LARGE SCALE GENOMIC DNA]</scope>
    <source>
        <strain evidence="1 2">441</strain>
    </source>
</reference>
<dbReference type="HOGENOM" id="CLU_1355120_0_0_1"/>
<proteinExistence type="predicted"/>
<keyword evidence="2" id="KW-1185">Reference proteome</keyword>
<evidence type="ECO:0000313" key="1">
    <source>
        <dbReference type="EMBL" id="KIK22808.1"/>
    </source>
</evidence>
<dbReference type="AlphaFoldDB" id="A0A0C9ZST3"/>
<dbReference type="OrthoDB" id="2685767at2759"/>
<gene>
    <name evidence="1" type="ORF">PISMIDRAFT_679797</name>
</gene>
<dbReference type="Proteomes" id="UP000054018">
    <property type="component" value="Unassembled WGS sequence"/>
</dbReference>
<sequence>MVMVTEAPPNMVYVVHGDLLVTFDAPLPIRIKTWICPLEEVGVLGNNVIDDLYSFENWPLARERNRAELLRLKHGHVLWPAPAYDLNKDLLHPSTYRQCLRGAIMEIHFTLTHWSIASSVCDVYGAVMKAIRILVPPVVSPSAGKKRKLPLHLDIDKMPVKKAAGGDEVIAFCLGWFWLTAHQSTHTILGRDTSSLDTASFH</sequence>
<name>A0A0C9ZST3_9AGAM</name>
<accession>A0A0C9ZST3</accession>
<dbReference type="EMBL" id="KN833735">
    <property type="protein sequence ID" value="KIK22808.1"/>
    <property type="molecule type" value="Genomic_DNA"/>
</dbReference>
<protein>
    <submittedName>
        <fullName evidence="1">Uncharacterized protein</fullName>
    </submittedName>
</protein>
<evidence type="ECO:0000313" key="2">
    <source>
        <dbReference type="Proteomes" id="UP000054018"/>
    </source>
</evidence>
<reference evidence="2" key="2">
    <citation type="submission" date="2015-01" db="EMBL/GenBank/DDBJ databases">
        <title>Evolutionary Origins and Diversification of the Mycorrhizal Mutualists.</title>
        <authorList>
            <consortium name="DOE Joint Genome Institute"/>
            <consortium name="Mycorrhizal Genomics Consortium"/>
            <person name="Kohler A."/>
            <person name="Kuo A."/>
            <person name="Nagy L.G."/>
            <person name="Floudas D."/>
            <person name="Copeland A."/>
            <person name="Barry K.W."/>
            <person name="Cichocki N."/>
            <person name="Veneault-Fourrey C."/>
            <person name="LaButti K."/>
            <person name="Lindquist E.A."/>
            <person name="Lipzen A."/>
            <person name="Lundell T."/>
            <person name="Morin E."/>
            <person name="Murat C."/>
            <person name="Riley R."/>
            <person name="Ohm R."/>
            <person name="Sun H."/>
            <person name="Tunlid A."/>
            <person name="Henrissat B."/>
            <person name="Grigoriev I.V."/>
            <person name="Hibbett D.S."/>
            <person name="Martin F."/>
        </authorList>
    </citation>
    <scope>NUCLEOTIDE SEQUENCE [LARGE SCALE GENOMIC DNA]</scope>
    <source>
        <strain evidence="2">441</strain>
    </source>
</reference>